<organism evidence="1">
    <name type="scientific">Myoviridae sp. ctgXa1</name>
    <dbReference type="NCBI Taxonomy" id="2827700"/>
    <lineage>
        <taxon>Viruses</taxon>
        <taxon>Duplodnaviria</taxon>
        <taxon>Heunggongvirae</taxon>
        <taxon>Uroviricota</taxon>
        <taxon>Caudoviricetes</taxon>
    </lineage>
</organism>
<accession>A0A8S5T6L1</accession>
<name>A0A8S5T6L1_9CAUD</name>
<protein>
    <submittedName>
        <fullName evidence="1">Uncharacterized protein</fullName>
    </submittedName>
</protein>
<dbReference type="EMBL" id="BK032760">
    <property type="protein sequence ID" value="DAF58989.1"/>
    <property type="molecule type" value="Genomic_DNA"/>
</dbReference>
<sequence>MAFFSIPIIAQESVLKQVQKCTRICTRVSAYCILQYYTKYSTI</sequence>
<reference evidence="1" key="1">
    <citation type="journal article" date="2021" name="Proc. Natl. Acad. Sci. U.S.A.">
        <title>A Catalog of Tens of Thousands of Viruses from Human Metagenomes Reveals Hidden Associations with Chronic Diseases.</title>
        <authorList>
            <person name="Tisza M.J."/>
            <person name="Buck C.B."/>
        </authorList>
    </citation>
    <scope>NUCLEOTIDE SEQUENCE</scope>
    <source>
        <strain evidence="1">CtgXa1</strain>
    </source>
</reference>
<evidence type="ECO:0000313" key="1">
    <source>
        <dbReference type="EMBL" id="DAF58989.1"/>
    </source>
</evidence>
<proteinExistence type="predicted"/>